<feature type="binding site" evidence="14">
    <location>
        <begin position="31"/>
        <end position="35"/>
    </location>
    <ligand>
        <name>NAD(+)</name>
        <dbReference type="ChEBI" id="CHEBI:57540"/>
    </ligand>
</feature>
<evidence type="ECO:0000256" key="5">
    <source>
        <dbReference type="ARBA" id="ARBA00022705"/>
    </source>
</evidence>
<evidence type="ECO:0000256" key="13">
    <source>
        <dbReference type="ARBA" id="ARBA00060881"/>
    </source>
</evidence>
<evidence type="ECO:0000256" key="1">
    <source>
        <dbReference type="ARBA" id="ARBA00004067"/>
    </source>
</evidence>
<feature type="binding site" evidence="14">
    <location>
        <position position="312"/>
    </location>
    <ligand>
        <name>NAD(+)</name>
        <dbReference type="ChEBI" id="CHEBI:57540"/>
    </ligand>
</feature>
<dbReference type="Pfam" id="PF01653">
    <property type="entry name" value="DNA_ligase_aden"/>
    <property type="match status" value="1"/>
</dbReference>
<keyword evidence="6 14" id="KW-0479">Metal-binding</keyword>
<dbReference type="InterPro" id="IPR013840">
    <property type="entry name" value="DNAligase_N"/>
</dbReference>
<dbReference type="GO" id="GO:0003677">
    <property type="term" value="F:DNA binding"/>
    <property type="evidence" value="ECO:0007669"/>
    <property type="project" value="InterPro"/>
</dbReference>
<dbReference type="InterPro" id="IPR033136">
    <property type="entry name" value="DNA_ligase_CS"/>
</dbReference>
<evidence type="ECO:0000256" key="12">
    <source>
        <dbReference type="ARBA" id="ARBA00034005"/>
    </source>
</evidence>
<keyword evidence="5 14" id="KW-0235">DNA replication</keyword>
<organism evidence="17 18">
    <name type="scientific">Pseudomonas reidholzensis</name>
    <dbReference type="NCBI Taxonomy" id="1785162"/>
    <lineage>
        <taxon>Bacteria</taxon>
        <taxon>Pseudomonadati</taxon>
        <taxon>Pseudomonadota</taxon>
        <taxon>Gammaproteobacteria</taxon>
        <taxon>Pseudomonadales</taxon>
        <taxon>Pseudomonadaceae</taxon>
        <taxon>Pseudomonas</taxon>
    </lineage>
</organism>
<dbReference type="EC" id="6.5.1.2" evidence="2 14"/>
<comment type="caution">
    <text evidence="14">Lacks conserved residue(s) required for the propagation of feature annotation.</text>
</comment>
<keyword evidence="11 14" id="KW-0234">DNA repair</keyword>
<dbReference type="SUPFAM" id="SSF52113">
    <property type="entry name" value="BRCT domain"/>
    <property type="match status" value="1"/>
</dbReference>
<feature type="binding site" evidence="14">
    <location>
        <position position="172"/>
    </location>
    <ligand>
        <name>NAD(+)</name>
        <dbReference type="ChEBI" id="CHEBI:57540"/>
    </ligand>
</feature>
<dbReference type="Gene3D" id="6.20.10.30">
    <property type="match status" value="1"/>
</dbReference>
<feature type="binding site" evidence="14">
    <location>
        <position position="442"/>
    </location>
    <ligand>
        <name>Zn(2+)</name>
        <dbReference type="ChEBI" id="CHEBI:29105"/>
    </ligand>
</feature>
<dbReference type="GO" id="GO:0006260">
    <property type="term" value="P:DNA replication"/>
    <property type="evidence" value="ECO:0007669"/>
    <property type="project" value="UniProtKB-KW"/>
</dbReference>
<comment type="function">
    <text evidence="1 14">DNA ligase that catalyzes the formation of phosphodiester linkages between 5'-phosphoryl and 3'-hydroxyl groups in double-stranded DNA using NAD as a coenzyme and as the energy source for the reaction. It is essential for DNA replication and repair of damaged DNA.</text>
</comment>
<evidence type="ECO:0000259" key="16">
    <source>
        <dbReference type="PROSITE" id="PS50172"/>
    </source>
</evidence>
<dbReference type="InterPro" id="IPR041663">
    <property type="entry name" value="DisA/LigA_HHH"/>
</dbReference>
<evidence type="ECO:0000256" key="7">
    <source>
        <dbReference type="ARBA" id="ARBA00022763"/>
    </source>
</evidence>
<dbReference type="InterPro" id="IPR003583">
    <property type="entry name" value="Hlx-hairpin-Hlx_DNA-bd_motif"/>
</dbReference>
<dbReference type="PROSITE" id="PS01055">
    <property type="entry name" value="DNA_LIGASE_N1"/>
    <property type="match status" value="1"/>
</dbReference>
<dbReference type="InterPro" id="IPR036420">
    <property type="entry name" value="BRCT_dom_sf"/>
</dbReference>
<evidence type="ECO:0000313" key="17">
    <source>
        <dbReference type="EMBL" id="SYX91224.1"/>
    </source>
</evidence>
<dbReference type="InterPro" id="IPR004150">
    <property type="entry name" value="NAD_DNA_ligase_OB"/>
</dbReference>
<dbReference type="OrthoDB" id="9759736at2"/>
<feature type="binding site" evidence="14">
    <location>
        <begin position="80"/>
        <end position="81"/>
    </location>
    <ligand>
        <name>NAD(+)</name>
        <dbReference type="ChEBI" id="CHEBI:57540"/>
    </ligand>
</feature>
<feature type="binding site" evidence="14">
    <location>
        <position position="406"/>
    </location>
    <ligand>
        <name>Zn(2+)</name>
        <dbReference type="ChEBI" id="CHEBI:29105"/>
    </ligand>
</feature>
<feature type="domain" description="BRCT" evidence="16">
    <location>
        <begin position="693"/>
        <end position="763"/>
    </location>
</feature>
<dbReference type="GO" id="GO:0046872">
    <property type="term" value="F:metal ion binding"/>
    <property type="evidence" value="ECO:0007669"/>
    <property type="project" value="UniProtKB-KW"/>
</dbReference>
<dbReference type="FunFam" id="2.40.50.140:FF:000012">
    <property type="entry name" value="DNA ligase"/>
    <property type="match status" value="1"/>
</dbReference>
<evidence type="ECO:0000256" key="3">
    <source>
        <dbReference type="ARBA" id="ARBA00013308"/>
    </source>
</evidence>
<keyword evidence="18" id="KW-1185">Reference proteome</keyword>
<dbReference type="InterPro" id="IPR001357">
    <property type="entry name" value="BRCT_dom"/>
</dbReference>
<dbReference type="Proteomes" id="UP000263595">
    <property type="component" value="Unassembled WGS sequence"/>
</dbReference>
<keyword evidence="9 14" id="KW-0460">Magnesium</keyword>
<feature type="binding site" evidence="14">
    <location>
        <position position="112"/>
    </location>
    <ligand>
        <name>NAD(+)</name>
        <dbReference type="ChEBI" id="CHEBI:57540"/>
    </ligand>
</feature>
<evidence type="ECO:0000256" key="2">
    <source>
        <dbReference type="ARBA" id="ARBA00012722"/>
    </source>
</evidence>
<proteinExistence type="inferred from homology"/>
<dbReference type="InterPro" id="IPR013839">
    <property type="entry name" value="DNAligase_adenylation"/>
</dbReference>
<dbReference type="PANTHER" id="PTHR23389:SF9">
    <property type="entry name" value="DNA LIGASE"/>
    <property type="match status" value="1"/>
</dbReference>
<dbReference type="InterPro" id="IPR010994">
    <property type="entry name" value="RuvA_2-like"/>
</dbReference>
<name>A0A383RX38_9PSED</name>
<dbReference type="InterPro" id="IPR018239">
    <property type="entry name" value="DNA_ligase_AS"/>
</dbReference>
<dbReference type="Pfam" id="PF14520">
    <property type="entry name" value="HHH_5"/>
    <property type="match status" value="1"/>
</dbReference>
<dbReference type="FunFam" id="1.10.150.20:FF:000007">
    <property type="entry name" value="DNA ligase"/>
    <property type="match status" value="1"/>
</dbReference>
<dbReference type="NCBIfam" id="NF005932">
    <property type="entry name" value="PRK07956.1"/>
    <property type="match status" value="1"/>
</dbReference>
<dbReference type="CDD" id="cd00114">
    <property type="entry name" value="LIGANc"/>
    <property type="match status" value="1"/>
</dbReference>
<dbReference type="PROSITE" id="PS01056">
    <property type="entry name" value="DNA_LIGASE_N2"/>
    <property type="match status" value="1"/>
</dbReference>
<dbReference type="GO" id="GO:0005829">
    <property type="term" value="C:cytosol"/>
    <property type="evidence" value="ECO:0007669"/>
    <property type="project" value="TreeGrafter"/>
</dbReference>
<comment type="similarity">
    <text evidence="13 14">Belongs to the NAD-dependent DNA ligase family. LigA subfamily.</text>
</comment>
<dbReference type="PROSITE" id="PS50172">
    <property type="entry name" value="BRCT"/>
    <property type="match status" value="1"/>
</dbReference>
<dbReference type="NCBIfam" id="TIGR00575">
    <property type="entry name" value="dnlj"/>
    <property type="match status" value="1"/>
</dbReference>
<evidence type="ECO:0000256" key="8">
    <source>
        <dbReference type="ARBA" id="ARBA00022833"/>
    </source>
</evidence>
<evidence type="ECO:0000256" key="14">
    <source>
        <dbReference type="HAMAP-Rule" id="MF_01588"/>
    </source>
</evidence>
<dbReference type="SMART" id="SM00278">
    <property type="entry name" value="HhH1"/>
    <property type="match status" value="3"/>
</dbReference>
<keyword evidence="10 14" id="KW-0520">NAD</keyword>
<dbReference type="PIRSF" id="PIRSF001604">
    <property type="entry name" value="LigA"/>
    <property type="match status" value="1"/>
</dbReference>
<evidence type="ECO:0000256" key="15">
    <source>
        <dbReference type="RuleBase" id="RU000618"/>
    </source>
</evidence>
<keyword evidence="8 14" id="KW-0862">Zinc</keyword>
<comment type="cofactor">
    <cofactor evidence="14">
        <name>Mg(2+)</name>
        <dbReference type="ChEBI" id="CHEBI:18420"/>
    </cofactor>
    <cofactor evidence="14">
        <name>Mn(2+)</name>
        <dbReference type="ChEBI" id="CHEBI:29035"/>
    </cofactor>
</comment>
<dbReference type="AlphaFoldDB" id="A0A383RX38"/>
<dbReference type="Gene3D" id="3.30.470.30">
    <property type="entry name" value="DNA ligase/mRNA capping enzyme"/>
    <property type="match status" value="1"/>
</dbReference>
<evidence type="ECO:0000256" key="11">
    <source>
        <dbReference type="ARBA" id="ARBA00023204"/>
    </source>
</evidence>
<evidence type="ECO:0000256" key="10">
    <source>
        <dbReference type="ARBA" id="ARBA00023027"/>
    </source>
</evidence>
<evidence type="ECO:0000256" key="9">
    <source>
        <dbReference type="ARBA" id="ARBA00022842"/>
    </source>
</evidence>
<dbReference type="Gene3D" id="2.40.50.140">
    <property type="entry name" value="Nucleic acid-binding proteins"/>
    <property type="match status" value="1"/>
</dbReference>
<dbReference type="FunFam" id="3.30.470.30:FF:000001">
    <property type="entry name" value="DNA ligase"/>
    <property type="match status" value="1"/>
</dbReference>
<dbReference type="PANTHER" id="PTHR23389">
    <property type="entry name" value="CHROMOSOME TRANSMISSION FIDELITY FACTOR 18"/>
    <property type="match status" value="1"/>
</dbReference>
<dbReference type="Gene3D" id="3.40.50.10190">
    <property type="entry name" value="BRCT domain"/>
    <property type="match status" value="1"/>
</dbReference>
<dbReference type="SMART" id="SM00292">
    <property type="entry name" value="BRCT"/>
    <property type="match status" value="1"/>
</dbReference>
<dbReference type="EMBL" id="UNOZ01000028">
    <property type="protein sequence ID" value="SYX91224.1"/>
    <property type="molecule type" value="Genomic_DNA"/>
</dbReference>
<gene>
    <name evidence="14 17" type="primary">ligA</name>
    <name evidence="17" type="ORF">CCOS865_03493</name>
</gene>
<evidence type="ECO:0000313" key="18">
    <source>
        <dbReference type="Proteomes" id="UP000263595"/>
    </source>
</evidence>
<dbReference type="Pfam" id="PF03120">
    <property type="entry name" value="OB_DNA_ligase"/>
    <property type="match status" value="1"/>
</dbReference>
<keyword evidence="14" id="KW-0464">Manganese</keyword>
<dbReference type="Gene3D" id="1.10.150.20">
    <property type="entry name" value="5' to 3' exonuclease, C-terminal subdomain"/>
    <property type="match status" value="3"/>
</dbReference>
<dbReference type="SUPFAM" id="SSF56091">
    <property type="entry name" value="DNA ligase/mRNA capping enzyme, catalytic domain"/>
    <property type="match status" value="1"/>
</dbReference>
<dbReference type="InterPro" id="IPR001679">
    <property type="entry name" value="DNA_ligase"/>
</dbReference>
<accession>A0A383RX38</accession>
<protein>
    <recommendedName>
        <fullName evidence="3 14">DNA ligase</fullName>
        <ecNumber evidence="2 14">6.5.1.2</ecNumber>
    </recommendedName>
    <alternativeName>
        <fullName evidence="14">Polydeoxyribonucleotide synthase [NAD(+)]</fullName>
    </alternativeName>
</protein>
<dbReference type="HAMAP" id="MF_01588">
    <property type="entry name" value="DNA_ligase_A"/>
    <property type="match status" value="1"/>
</dbReference>
<dbReference type="Pfam" id="PF12826">
    <property type="entry name" value="HHH_2"/>
    <property type="match status" value="1"/>
</dbReference>
<dbReference type="FunFam" id="1.10.287.610:FF:000002">
    <property type="entry name" value="DNA ligase"/>
    <property type="match status" value="1"/>
</dbReference>
<feature type="binding site" evidence="14">
    <location>
        <position position="288"/>
    </location>
    <ligand>
        <name>NAD(+)</name>
        <dbReference type="ChEBI" id="CHEBI:57540"/>
    </ligand>
</feature>
<dbReference type="GO" id="GO:0003911">
    <property type="term" value="F:DNA ligase (NAD+) activity"/>
    <property type="evidence" value="ECO:0007669"/>
    <property type="project" value="UniProtKB-UniRule"/>
</dbReference>
<dbReference type="Pfam" id="PF00533">
    <property type="entry name" value="BRCT"/>
    <property type="match status" value="1"/>
</dbReference>
<feature type="binding site" evidence="14">
    <location>
        <position position="409"/>
    </location>
    <ligand>
        <name>Zn(2+)</name>
        <dbReference type="ChEBI" id="CHEBI:29105"/>
    </ligand>
</feature>
<dbReference type="SUPFAM" id="SSF47781">
    <property type="entry name" value="RuvA domain 2-like"/>
    <property type="match status" value="2"/>
</dbReference>
<comment type="catalytic activity">
    <reaction evidence="12 14 15">
        <text>NAD(+) + (deoxyribonucleotide)n-3'-hydroxyl + 5'-phospho-(deoxyribonucleotide)m = (deoxyribonucleotide)n+m + AMP + beta-nicotinamide D-nucleotide.</text>
        <dbReference type="EC" id="6.5.1.2"/>
    </reaction>
</comment>
<dbReference type="RefSeq" id="WP_119143176.1">
    <property type="nucleotide sequence ID" value="NZ_CBCSFL010000049.1"/>
</dbReference>
<reference evidence="18" key="1">
    <citation type="submission" date="2018-08" db="EMBL/GenBank/DDBJ databases">
        <authorList>
            <person name="Blom J."/>
        </authorList>
    </citation>
    <scope>NUCLEOTIDE SEQUENCE [LARGE SCALE GENOMIC DNA]</scope>
    <source>
        <strain evidence="18">CCOS 865</strain>
    </source>
</reference>
<evidence type="ECO:0000256" key="4">
    <source>
        <dbReference type="ARBA" id="ARBA00022598"/>
    </source>
</evidence>
<dbReference type="SUPFAM" id="SSF50249">
    <property type="entry name" value="Nucleic acid-binding proteins"/>
    <property type="match status" value="1"/>
</dbReference>
<keyword evidence="7 14" id="KW-0227">DNA damage</keyword>
<sequence>MTAESRIHQLRAELDQHNYRYYVLDEPSVPDAEYDRLFNELKALEAEHPHLVTPDSPTQRVGGSALAAFSQVRHEVPMLSLGNAFEENDLREFDRRVVEGLDQPGAVDYSCEPKLDGLAVSLLYRDGQLVQGATRGDGSTGEDISSNVRTVRNIPLKLQGSGWPAVLEVRGEVYMSKAGFDRLNATQAESGGKTFANPRNAAAGSLRQLDSKITASRPLEFCCYGLGQVSETIADSHIGILEQLKAWGLPISRELKHAAGIEECLAYYQDIGARRNDLPYEIDGVVFKVNSLASQRELGFRAREPRWAIAHKFPALEELTEVLDVEFQVGRTGAVTPVARLKPVKVAGVTVSNATLHNMDEVARLGLRIGDTVIIRRAGDVIPQVMQVVLERRPDDARPVQVPTACPVCGSQVERTQLIKRSKGKETTSEGAVYRCVGRLACAAQLKQAIIHYVSRRAMDIDGLGEKSVEQLVDEGLIRSPADLYSLTFEQIVDLEGFAEVSSNKLLEAIKDSKRPSLARFIYALGIPDVGEETAKVLARSLGSLARVQVALPQILTYLPDIGLEVAHEIHNFFEDAHNRDVIQQLLDSGMQLQDEGDLAPEFAASTTLAGMIAKLDIASVGPTGAEKLVAKLGSLEQIIAADGIDLRQALAAKQAEAVREFFKVEANQQLARAIEAQLREFGMHWESEKKVVEGLPLAGQTWVLTGSLERMSRDIAKDKLESLGAKVAGSVSGKTHCVVAGPGAGSKLAKASELGVKVLDEDAFIVFLGEQGISV</sequence>
<evidence type="ECO:0000256" key="6">
    <source>
        <dbReference type="ARBA" id="ARBA00022723"/>
    </source>
</evidence>
<dbReference type="Gene3D" id="1.10.287.610">
    <property type="entry name" value="Helix hairpin bin"/>
    <property type="match status" value="1"/>
</dbReference>
<keyword evidence="4 14" id="KW-0436">Ligase</keyword>
<dbReference type="GO" id="GO:0006281">
    <property type="term" value="P:DNA repair"/>
    <property type="evidence" value="ECO:0007669"/>
    <property type="project" value="UniProtKB-KW"/>
</dbReference>
<dbReference type="CDD" id="cd17748">
    <property type="entry name" value="BRCT_DNA_ligase_like"/>
    <property type="match status" value="1"/>
</dbReference>
<dbReference type="FunFam" id="1.10.150.20:FF:000006">
    <property type="entry name" value="DNA ligase"/>
    <property type="match status" value="1"/>
</dbReference>
<dbReference type="SMART" id="SM00532">
    <property type="entry name" value="LIGANc"/>
    <property type="match status" value="1"/>
</dbReference>
<feature type="active site" description="N6-AMP-lysine intermediate" evidence="14">
    <location>
        <position position="114"/>
    </location>
</feature>
<feature type="binding site" evidence="14">
    <location>
        <position position="135"/>
    </location>
    <ligand>
        <name>NAD(+)</name>
        <dbReference type="ChEBI" id="CHEBI:57540"/>
    </ligand>
</feature>
<dbReference type="InterPro" id="IPR012340">
    <property type="entry name" value="NA-bd_OB-fold"/>
</dbReference>